<evidence type="ECO:0000313" key="1">
    <source>
        <dbReference type="Ensembl" id="ENSCCRP00000122743.1"/>
    </source>
</evidence>
<reference evidence="1" key="2">
    <citation type="submission" date="2025-09" db="UniProtKB">
        <authorList>
            <consortium name="Ensembl"/>
        </authorList>
    </citation>
    <scope>IDENTIFICATION</scope>
</reference>
<protein>
    <submittedName>
        <fullName evidence="1">Uncharacterized protein</fullName>
    </submittedName>
</protein>
<name>A0A9J7YVU5_CYPCA</name>
<accession>A0A9J7YVU5</accession>
<dbReference type="Proteomes" id="UP001108240">
    <property type="component" value="Unplaced"/>
</dbReference>
<proteinExistence type="predicted"/>
<organism evidence="1 2">
    <name type="scientific">Cyprinus carpio carpio</name>
    <dbReference type="NCBI Taxonomy" id="630221"/>
    <lineage>
        <taxon>Eukaryota</taxon>
        <taxon>Metazoa</taxon>
        <taxon>Chordata</taxon>
        <taxon>Craniata</taxon>
        <taxon>Vertebrata</taxon>
        <taxon>Euteleostomi</taxon>
        <taxon>Actinopterygii</taxon>
        <taxon>Neopterygii</taxon>
        <taxon>Teleostei</taxon>
        <taxon>Ostariophysi</taxon>
        <taxon>Cypriniformes</taxon>
        <taxon>Cyprinidae</taxon>
        <taxon>Cyprininae</taxon>
        <taxon>Cyprinus</taxon>
    </lineage>
</organism>
<dbReference type="AlphaFoldDB" id="A0A9J7YVU5"/>
<dbReference type="Ensembl" id="ENSCCRT00000181968.1">
    <property type="protein sequence ID" value="ENSCCRP00000122743.1"/>
    <property type="gene ID" value="ENSCCRG00000071311.1"/>
</dbReference>
<evidence type="ECO:0000313" key="2">
    <source>
        <dbReference type="Proteomes" id="UP001108240"/>
    </source>
</evidence>
<reference evidence="1" key="1">
    <citation type="submission" date="2025-08" db="UniProtKB">
        <authorList>
            <consortium name="Ensembl"/>
        </authorList>
    </citation>
    <scope>IDENTIFICATION</scope>
</reference>
<keyword evidence="2" id="KW-1185">Reference proteome</keyword>
<sequence length="79" mass="8997">ISYGSCWELSPYCSLQLTCSSGDAYYMTQTDSRCNQVQSVIYLPIIKMLVPLINSTNESRHMQKLFHKHICLLIGVPEV</sequence>